<comment type="similarity">
    <text evidence="3">Belongs to the 3-hydroxybenzoate 6-hydroxylase family.</text>
</comment>
<feature type="domain" description="FAD-binding" evidence="4">
    <location>
        <begin position="25"/>
        <end position="94"/>
    </location>
</feature>
<dbReference type="AlphaFoldDB" id="A0A7J7CKR2"/>
<dbReference type="PANTHER" id="PTHR45934:SF2">
    <property type="entry name" value="MONOOXYGENASE 1"/>
    <property type="match status" value="1"/>
</dbReference>
<evidence type="ECO:0000313" key="6">
    <source>
        <dbReference type="Proteomes" id="UP000593562"/>
    </source>
</evidence>
<protein>
    <recommendedName>
        <fullName evidence="4">FAD-binding domain-containing protein</fullName>
    </recommendedName>
</protein>
<evidence type="ECO:0000256" key="2">
    <source>
        <dbReference type="ARBA" id="ARBA00023033"/>
    </source>
</evidence>
<dbReference type="InterPro" id="IPR044560">
    <property type="entry name" value="MOase"/>
</dbReference>
<dbReference type="Proteomes" id="UP000593562">
    <property type="component" value="Unassembled WGS sequence"/>
</dbReference>
<dbReference type="InterPro" id="IPR002938">
    <property type="entry name" value="FAD-bd"/>
</dbReference>
<dbReference type="InterPro" id="IPR036188">
    <property type="entry name" value="FAD/NAD-bd_sf"/>
</dbReference>
<evidence type="ECO:0000256" key="1">
    <source>
        <dbReference type="ARBA" id="ARBA00023002"/>
    </source>
</evidence>
<dbReference type="SUPFAM" id="SSF51905">
    <property type="entry name" value="FAD/NAD(P)-binding domain"/>
    <property type="match status" value="1"/>
</dbReference>
<keyword evidence="2" id="KW-0503">Monooxygenase</keyword>
<accession>A0A7J7CKR2</accession>
<proteinExistence type="inferred from homology"/>
<evidence type="ECO:0000259" key="4">
    <source>
        <dbReference type="Pfam" id="PF01494"/>
    </source>
</evidence>
<organism evidence="5 6">
    <name type="scientific">Tripterygium wilfordii</name>
    <name type="common">Thunder God vine</name>
    <dbReference type="NCBI Taxonomy" id="458696"/>
    <lineage>
        <taxon>Eukaryota</taxon>
        <taxon>Viridiplantae</taxon>
        <taxon>Streptophyta</taxon>
        <taxon>Embryophyta</taxon>
        <taxon>Tracheophyta</taxon>
        <taxon>Spermatophyta</taxon>
        <taxon>Magnoliopsida</taxon>
        <taxon>eudicotyledons</taxon>
        <taxon>Gunneridae</taxon>
        <taxon>Pentapetalae</taxon>
        <taxon>rosids</taxon>
        <taxon>fabids</taxon>
        <taxon>Celastrales</taxon>
        <taxon>Celastraceae</taxon>
        <taxon>Tripterygium</taxon>
    </lineage>
</organism>
<gene>
    <name evidence="5" type="ORF">HS088_TW15G00103</name>
</gene>
<dbReference type="Pfam" id="PF01494">
    <property type="entry name" value="FAD_binding_3"/>
    <property type="match status" value="1"/>
</dbReference>
<dbReference type="GO" id="GO:0004497">
    <property type="term" value="F:monooxygenase activity"/>
    <property type="evidence" value="ECO:0007669"/>
    <property type="project" value="UniProtKB-KW"/>
</dbReference>
<evidence type="ECO:0000313" key="5">
    <source>
        <dbReference type="EMBL" id="KAF5734611.1"/>
    </source>
</evidence>
<dbReference type="InParanoid" id="A0A7J7CKR2"/>
<dbReference type="GO" id="GO:0071949">
    <property type="term" value="F:FAD binding"/>
    <property type="evidence" value="ECO:0007669"/>
    <property type="project" value="InterPro"/>
</dbReference>
<dbReference type="PANTHER" id="PTHR45934">
    <property type="entry name" value="FAD/NAD(P)-BINDING OXIDOREDUCTASE FAMILY PROTEIN"/>
    <property type="match status" value="1"/>
</dbReference>
<keyword evidence="6" id="KW-1185">Reference proteome</keyword>
<reference evidence="5 6" key="1">
    <citation type="journal article" date="2020" name="Nat. Commun.">
        <title>Genome of Tripterygium wilfordii and identification of cytochrome P450 involved in triptolide biosynthesis.</title>
        <authorList>
            <person name="Tu L."/>
            <person name="Su P."/>
            <person name="Zhang Z."/>
            <person name="Gao L."/>
            <person name="Wang J."/>
            <person name="Hu T."/>
            <person name="Zhou J."/>
            <person name="Zhang Y."/>
            <person name="Zhao Y."/>
            <person name="Liu Y."/>
            <person name="Song Y."/>
            <person name="Tong Y."/>
            <person name="Lu Y."/>
            <person name="Yang J."/>
            <person name="Xu C."/>
            <person name="Jia M."/>
            <person name="Peters R.J."/>
            <person name="Huang L."/>
            <person name="Gao W."/>
        </authorList>
    </citation>
    <scope>NUCLEOTIDE SEQUENCE [LARGE SCALE GENOMIC DNA]</scope>
    <source>
        <strain evidence="6">cv. XIE 37</strain>
        <tissue evidence="5">Leaf</tissue>
    </source>
</reference>
<evidence type="ECO:0000256" key="3">
    <source>
        <dbReference type="ARBA" id="ARBA00024018"/>
    </source>
</evidence>
<keyword evidence="1" id="KW-0560">Oxidoreductase</keyword>
<comment type="caution">
    <text evidence="5">The sequence shown here is derived from an EMBL/GenBank/DDBJ whole genome shotgun (WGS) entry which is preliminary data.</text>
</comment>
<dbReference type="EMBL" id="JAAARO010000015">
    <property type="protein sequence ID" value="KAF5734611.1"/>
    <property type="molecule type" value="Genomic_DNA"/>
</dbReference>
<sequence>MIKNVTYPQFHSPTSYIVLHGGILLSSIRKGRTVTVAGDAMHVMGPFIGQGGSAAIEDAIVLARCLAGRSHSMQKVGEAMDEYVREENEIVEDVHTNLLSFWSIAGDIIKCL</sequence>
<dbReference type="Gene3D" id="3.50.50.60">
    <property type="entry name" value="FAD/NAD(P)-binding domain"/>
    <property type="match status" value="1"/>
</dbReference>
<name>A0A7J7CKR2_TRIWF</name>